<dbReference type="RefSeq" id="WP_073125561.1">
    <property type="nucleotide sequence ID" value="NZ_FRAA01000013.1"/>
</dbReference>
<sequence>MTIAKPTNDEYGAFYQGYIDHVIEEVDILETLKNQRDEWVKCYESLDEEKWNYAYAEGKWTMKQLLRHVIDTERVFGYRAMCISRGDQTPLPGFEQDDYIIGAEDDVNTSQDLLTEFIQVRNANMSMIQNLTKNQLQKTGTASGQKTSSRAIVYILAGHMSHHMNIIKNRYNV</sequence>
<evidence type="ECO:0000313" key="3">
    <source>
        <dbReference type="Proteomes" id="UP000184474"/>
    </source>
</evidence>
<dbReference type="InterPro" id="IPR024775">
    <property type="entry name" value="DinB-like"/>
</dbReference>
<protein>
    <submittedName>
        <fullName evidence="2">Uncharacterized damage-inducible protein DinB (Forms a four-helix bundle)</fullName>
    </submittedName>
</protein>
<accession>A0A1M6WKW8</accession>
<dbReference type="EMBL" id="FRAA01000013">
    <property type="protein sequence ID" value="SHK94341.1"/>
    <property type="molecule type" value="Genomic_DNA"/>
</dbReference>
<keyword evidence="3" id="KW-1185">Reference proteome</keyword>
<dbReference type="Gene3D" id="1.20.120.450">
    <property type="entry name" value="dinb family like domain"/>
    <property type="match status" value="1"/>
</dbReference>
<dbReference type="STRING" id="156994.SAMN04488028_11332"/>
<dbReference type="AlphaFoldDB" id="A0A1M6WKW8"/>
<gene>
    <name evidence="2" type="ORF">SAMN04488028_11332</name>
</gene>
<reference evidence="3" key="1">
    <citation type="submission" date="2016-11" db="EMBL/GenBank/DDBJ databases">
        <authorList>
            <person name="Varghese N."/>
            <person name="Submissions S."/>
        </authorList>
    </citation>
    <scope>NUCLEOTIDE SEQUENCE [LARGE SCALE GENOMIC DNA]</scope>
    <source>
        <strain evidence="3">DSM 26134</strain>
    </source>
</reference>
<dbReference type="InterPro" id="IPR034660">
    <property type="entry name" value="DinB/YfiT-like"/>
</dbReference>
<evidence type="ECO:0000259" key="1">
    <source>
        <dbReference type="Pfam" id="PF12867"/>
    </source>
</evidence>
<dbReference type="Pfam" id="PF12867">
    <property type="entry name" value="DinB_2"/>
    <property type="match status" value="1"/>
</dbReference>
<name>A0A1M6WKW8_REIAG</name>
<evidence type="ECO:0000313" key="2">
    <source>
        <dbReference type="EMBL" id="SHK94341.1"/>
    </source>
</evidence>
<dbReference type="Proteomes" id="UP000184474">
    <property type="component" value="Unassembled WGS sequence"/>
</dbReference>
<dbReference type="SUPFAM" id="SSF109854">
    <property type="entry name" value="DinB/YfiT-like putative metalloenzymes"/>
    <property type="match status" value="1"/>
</dbReference>
<proteinExistence type="predicted"/>
<organism evidence="2 3">
    <name type="scientific">Reichenbachiella agariperforans</name>
    <dbReference type="NCBI Taxonomy" id="156994"/>
    <lineage>
        <taxon>Bacteria</taxon>
        <taxon>Pseudomonadati</taxon>
        <taxon>Bacteroidota</taxon>
        <taxon>Cytophagia</taxon>
        <taxon>Cytophagales</taxon>
        <taxon>Reichenbachiellaceae</taxon>
        <taxon>Reichenbachiella</taxon>
    </lineage>
</organism>
<feature type="domain" description="DinB-like" evidence="1">
    <location>
        <begin position="32"/>
        <end position="167"/>
    </location>
</feature>